<accession>A0ABR1W4L4</accession>
<organism evidence="1 2">
    <name type="scientific">Apiospora saccharicola</name>
    <dbReference type="NCBI Taxonomy" id="335842"/>
    <lineage>
        <taxon>Eukaryota</taxon>
        <taxon>Fungi</taxon>
        <taxon>Dikarya</taxon>
        <taxon>Ascomycota</taxon>
        <taxon>Pezizomycotina</taxon>
        <taxon>Sordariomycetes</taxon>
        <taxon>Xylariomycetidae</taxon>
        <taxon>Amphisphaeriales</taxon>
        <taxon>Apiosporaceae</taxon>
        <taxon>Apiospora</taxon>
    </lineage>
</organism>
<evidence type="ECO:0000313" key="2">
    <source>
        <dbReference type="Proteomes" id="UP001446871"/>
    </source>
</evidence>
<proteinExistence type="predicted"/>
<name>A0ABR1W4L4_9PEZI</name>
<comment type="caution">
    <text evidence="1">The sequence shown here is derived from an EMBL/GenBank/DDBJ whole genome shotgun (WGS) entry which is preliminary data.</text>
</comment>
<gene>
    <name evidence="1" type="ORF">PG996_004618</name>
</gene>
<sequence>MSSPATTAAAVNVSASANHSPAAFTGSTDSVKIYMAAEETDGIEKIAGGLRMFADRLEAARTCSSSIQLPKDEEKASFRYDKAAVGIPTYSTRGSWNENCGHVAGFAVVPLFGKFPKQIAAVRRTQEAYRRNSTSRDAK</sequence>
<keyword evidence="2" id="KW-1185">Reference proteome</keyword>
<protein>
    <submittedName>
        <fullName evidence="1">Uncharacterized protein</fullName>
    </submittedName>
</protein>
<evidence type="ECO:0000313" key="1">
    <source>
        <dbReference type="EMBL" id="KAK8078448.1"/>
    </source>
</evidence>
<dbReference type="Proteomes" id="UP001446871">
    <property type="component" value="Unassembled WGS sequence"/>
</dbReference>
<dbReference type="EMBL" id="JAQQWM010000002">
    <property type="protein sequence ID" value="KAK8078448.1"/>
    <property type="molecule type" value="Genomic_DNA"/>
</dbReference>
<reference evidence="1 2" key="1">
    <citation type="submission" date="2023-01" db="EMBL/GenBank/DDBJ databases">
        <title>Analysis of 21 Apiospora genomes using comparative genomics revels a genus with tremendous synthesis potential of carbohydrate active enzymes and secondary metabolites.</title>
        <authorList>
            <person name="Sorensen T."/>
        </authorList>
    </citation>
    <scope>NUCLEOTIDE SEQUENCE [LARGE SCALE GENOMIC DNA]</scope>
    <source>
        <strain evidence="1 2">CBS 83171</strain>
    </source>
</reference>